<gene>
    <name evidence="15" type="ORF">pdam_00000909</name>
</gene>
<sequence length="550" mass="62213">KAWVERTRVMDKDGRIGYEKPKSLKHLLNDFCSYTTAHGLGRLSESSNVISRLIWSLFCIGASTMFVLQVYNLFSIYLSHPVSTTIKVEHESNAIFPAVTICNMNMLRFDKLPDSYFDDIIASISSQVNVSISIEQSNNSSDTAGNSTEDSSLESSGSGEEYNEDDFYEGVADAYDSLGISGEEAKMIDYLIEEALLAKIAQENHSTLFKLGHQYEDFVFECSFRGYDCRNYSKHWHNFWDFRFGNCFTFNGGLDDFGKPQKILHSHSTGPAGGLKLKLFIEQSQYVSQLSHTAGARIVIHDQGQMPFPENEGYDVLPSRSTSFAIRKTVIERVDPFGNGSCISGDDVKEKDIYGKKFHTTYSRQACLNSCLANKQLSECGCAEAQFPTDSNICDIKNSTTARCLRTLLQRLLEGKLSCKENCPTPCREVEFRTSQSMGEWPSMGYEGILMGRLREKQWFITEDKYGFYLSENFLQARIFFEQLNFERVVESVSYKKVNLVADIGGQLGLWIGISVLTCCEFLELILLIIRSLIKRSFSRNIINVEPSPR</sequence>
<dbReference type="Proteomes" id="UP000275408">
    <property type="component" value="Unassembled WGS sequence"/>
</dbReference>
<dbReference type="Pfam" id="PF00858">
    <property type="entry name" value="ASC"/>
    <property type="match status" value="1"/>
</dbReference>
<dbReference type="Gene3D" id="2.60.470.10">
    <property type="entry name" value="Acid-sensing ion channels like domains"/>
    <property type="match status" value="1"/>
</dbReference>
<evidence type="ECO:0000256" key="7">
    <source>
        <dbReference type="ARBA" id="ARBA00023065"/>
    </source>
</evidence>
<feature type="transmembrane region" description="Helical" evidence="14">
    <location>
        <begin position="508"/>
        <end position="530"/>
    </location>
</feature>
<evidence type="ECO:0000313" key="16">
    <source>
        <dbReference type="Proteomes" id="UP000275408"/>
    </source>
</evidence>
<keyword evidence="2 12" id="KW-0813">Transport</keyword>
<dbReference type="GO" id="GO:0015280">
    <property type="term" value="F:ligand-gated sodium channel activity"/>
    <property type="evidence" value="ECO:0007669"/>
    <property type="project" value="TreeGrafter"/>
</dbReference>
<name>A0A3M6T5Y5_POCDA</name>
<dbReference type="PRINTS" id="PR01078">
    <property type="entry name" value="AMINACHANNEL"/>
</dbReference>
<feature type="non-terminal residue" evidence="15">
    <location>
        <position position="1"/>
    </location>
</feature>
<dbReference type="Gene3D" id="1.10.287.770">
    <property type="entry name" value="YojJ-like"/>
    <property type="match status" value="1"/>
</dbReference>
<keyword evidence="3 12" id="KW-0894">Sodium channel</keyword>
<keyword evidence="7 12" id="KW-0406">Ion transport</keyword>
<evidence type="ECO:0000313" key="15">
    <source>
        <dbReference type="EMBL" id="RMX36817.1"/>
    </source>
</evidence>
<proteinExistence type="inferred from homology"/>
<comment type="similarity">
    <text evidence="12">Belongs to the amiloride-sensitive sodium channel (TC 1.A.6) family.</text>
</comment>
<evidence type="ECO:0000256" key="12">
    <source>
        <dbReference type="RuleBase" id="RU000679"/>
    </source>
</evidence>
<keyword evidence="8 14" id="KW-0472">Membrane</keyword>
<reference evidence="15 16" key="1">
    <citation type="journal article" date="2018" name="Sci. Rep.">
        <title>Comparative analysis of the Pocillopora damicornis genome highlights role of immune system in coral evolution.</title>
        <authorList>
            <person name="Cunning R."/>
            <person name="Bay R.A."/>
            <person name="Gillette P."/>
            <person name="Baker A.C."/>
            <person name="Traylor-Knowles N."/>
        </authorList>
    </citation>
    <scope>NUCLEOTIDE SEQUENCE [LARGE SCALE GENOMIC DNA]</scope>
    <source>
        <strain evidence="15">RSMAS</strain>
        <tissue evidence="15">Whole animal</tissue>
    </source>
</reference>
<evidence type="ECO:0000256" key="6">
    <source>
        <dbReference type="ARBA" id="ARBA00023053"/>
    </source>
</evidence>
<evidence type="ECO:0000256" key="3">
    <source>
        <dbReference type="ARBA" id="ARBA00022461"/>
    </source>
</evidence>
<feature type="compositionally biased region" description="Low complexity" evidence="13">
    <location>
        <begin position="145"/>
        <end position="160"/>
    </location>
</feature>
<dbReference type="AlphaFoldDB" id="A0A3M6T5Y5"/>
<dbReference type="FunFam" id="1.10.287.770:FF:000001">
    <property type="entry name" value="Acid-sensing ion channel subunit 1"/>
    <property type="match status" value="1"/>
</dbReference>
<keyword evidence="16" id="KW-1185">Reference proteome</keyword>
<feature type="region of interest" description="Disordered" evidence="13">
    <location>
        <begin position="137"/>
        <end position="161"/>
    </location>
</feature>
<accession>A0A3M6T5Y5</accession>
<evidence type="ECO:0000256" key="13">
    <source>
        <dbReference type="SAM" id="MobiDB-lite"/>
    </source>
</evidence>
<comment type="caution">
    <text evidence="15">The sequence shown here is derived from an EMBL/GenBank/DDBJ whole genome shotgun (WGS) entry which is preliminary data.</text>
</comment>
<dbReference type="PANTHER" id="PTHR11690:SF248">
    <property type="entry name" value="PICKPOCKET 17, ISOFORM A"/>
    <property type="match status" value="1"/>
</dbReference>
<evidence type="ECO:0000256" key="2">
    <source>
        <dbReference type="ARBA" id="ARBA00022448"/>
    </source>
</evidence>
<feature type="transmembrane region" description="Helical" evidence="14">
    <location>
        <begin position="53"/>
        <end position="74"/>
    </location>
</feature>
<keyword evidence="5 14" id="KW-1133">Transmembrane helix</keyword>
<keyword evidence="4 12" id="KW-0812">Transmembrane</keyword>
<keyword evidence="11 12" id="KW-0407">Ion channel</keyword>
<organism evidence="15 16">
    <name type="scientific">Pocillopora damicornis</name>
    <name type="common">Cauliflower coral</name>
    <name type="synonym">Millepora damicornis</name>
    <dbReference type="NCBI Taxonomy" id="46731"/>
    <lineage>
        <taxon>Eukaryota</taxon>
        <taxon>Metazoa</taxon>
        <taxon>Cnidaria</taxon>
        <taxon>Anthozoa</taxon>
        <taxon>Hexacorallia</taxon>
        <taxon>Scleractinia</taxon>
        <taxon>Astrocoeniina</taxon>
        <taxon>Pocilloporidae</taxon>
        <taxon>Pocillopora</taxon>
    </lineage>
</organism>
<evidence type="ECO:0000256" key="14">
    <source>
        <dbReference type="SAM" id="Phobius"/>
    </source>
</evidence>
<evidence type="ECO:0000256" key="8">
    <source>
        <dbReference type="ARBA" id="ARBA00023136"/>
    </source>
</evidence>
<comment type="subcellular location">
    <subcellularLocation>
        <location evidence="1">Membrane</location>
        <topology evidence="1">Multi-pass membrane protein</topology>
    </subcellularLocation>
</comment>
<dbReference type="InterPro" id="IPR001873">
    <property type="entry name" value="ENaC"/>
</dbReference>
<dbReference type="GO" id="GO:0005886">
    <property type="term" value="C:plasma membrane"/>
    <property type="evidence" value="ECO:0007669"/>
    <property type="project" value="TreeGrafter"/>
</dbReference>
<evidence type="ECO:0000256" key="9">
    <source>
        <dbReference type="ARBA" id="ARBA00023180"/>
    </source>
</evidence>
<evidence type="ECO:0000256" key="11">
    <source>
        <dbReference type="ARBA" id="ARBA00023303"/>
    </source>
</evidence>
<evidence type="ECO:0000256" key="10">
    <source>
        <dbReference type="ARBA" id="ARBA00023201"/>
    </source>
</evidence>
<keyword evidence="9" id="KW-0325">Glycoprotein</keyword>
<evidence type="ECO:0000256" key="4">
    <source>
        <dbReference type="ARBA" id="ARBA00022692"/>
    </source>
</evidence>
<dbReference type="OrthoDB" id="6021021at2759"/>
<keyword evidence="10 12" id="KW-0739">Sodium transport</keyword>
<protein>
    <submittedName>
        <fullName evidence="15">Uncharacterized protein</fullName>
    </submittedName>
</protein>
<evidence type="ECO:0000256" key="5">
    <source>
        <dbReference type="ARBA" id="ARBA00022989"/>
    </source>
</evidence>
<dbReference type="EMBL" id="RCHS01004213">
    <property type="protein sequence ID" value="RMX36817.1"/>
    <property type="molecule type" value="Genomic_DNA"/>
</dbReference>
<evidence type="ECO:0000256" key="1">
    <source>
        <dbReference type="ARBA" id="ARBA00004141"/>
    </source>
</evidence>
<keyword evidence="6" id="KW-0915">Sodium</keyword>
<dbReference type="PANTHER" id="PTHR11690">
    <property type="entry name" value="AMILORIDE-SENSITIVE SODIUM CHANNEL-RELATED"/>
    <property type="match status" value="1"/>
</dbReference>